<dbReference type="InterPro" id="IPR017853">
    <property type="entry name" value="GH"/>
</dbReference>
<reference evidence="1" key="1">
    <citation type="journal article" date="2013" name="Environ. Microbiol.">
        <title>Seasonally variable intestinal metagenomes of the red palm weevil (Rhynchophorus ferrugineus).</title>
        <authorList>
            <person name="Jia S."/>
            <person name="Zhang X."/>
            <person name="Zhang G."/>
            <person name="Yin A."/>
            <person name="Zhang S."/>
            <person name="Li F."/>
            <person name="Wang L."/>
            <person name="Zhao D."/>
            <person name="Yun Q."/>
            <person name="Tala"/>
            <person name="Wang J."/>
            <person name="Sun G."/>
            <person name="Baabdullah M."/>
            <person name="Yu X."/>
            <person name="Hu S."/>
            <person name="Al-Mssallem I.S."/>
            <person name="Yu J."/>
        </authorList>
    </citation>
    <scope>NUCLEOTIDE SEQUENCE</scope>
</reference>
<sequence>MTLMPVFFDDCERGPVEYATLNVPLGKQPNPVAGWHGGTPRRPAIQSADPVFHFADDPANWPQMEAFVREIVAAHRNDPRILLWDIWNEPGNTGAGGFGGVNRSAEPMSLVFGWVRAEDPMQPLTA</sequence>
<accession>A0A060CDN4</accession>
<dbReference type="EMBL" id="KF125720">
    <property type="protein sequence ID" value="AIA93052.1"/>
    <property type="molecule type" value="Genomic_DNA"/>
</dbReference>
<protein>
    <submittedName>
        <fullName evidence="1">CAZy families GH5|GH93 protein</fullName>
    </submittedName>
</protein>
<dbReference type="SUPFAM" id="SSF51445">
    <property type="entry name" value="(Trans)glycosidases"/>
    <property type="match status" value="1"/>
</dbReference>
<proteinExistence type="predicted"/>
<evidence type="ECO:0000313" key="1">
    <source>
        <dbReference type="EMBL" id="AIA93052.1"/>
    </source>
</evidence>
<name>A0A060CDN4_9BACL</name>
<dbReference type="Gene3D" id="3.20.20.80">
    <property type="entry name" value="Glycosidases"/>
    <property type="match status" value="1"/>
</dbReference>
<dbReference type="AlphaFoldDB" id="A0A060CDN4"/>
<feature type="non-terminal residue" evidence="1">
    <location>
        <position position="126"/>
    </location>
</feature>
<organism evidence="1">
    <name type="scientific">uncultured Paenibacillus sp</name>
    <dbReference type="NCBI Taxonomy" id="227322"/>
    <lineage>
        <taxon>Bacteria</taxon>
        <taxon>Bacillati</taxon>
        <taxon>Bacillota</taxon>
        <taxon>Bacilli</taxon>
        <taxon>Bacillales</taxon>
        <taxon>Paenibacillaceae</taxon>
        <taxon>Paenibacillus</taxon>
        <taxon>environmental samples</taxon>
    </lineage>
</organism>